<accession>A0A0B5BEP9</accession>
<evidence type="ECO:0000313" key="2">
    <source>
        <dbReference type="Proteomes" id="UP000057609"/>
    </source>
</evidence>
<proteinExistence type="predicted"/>
<organism evidence="1 2">
    <name type="scientific">Geobacter pickeringii</name>
    <dbReference type="NCBI Taxonomy" id="345632"/>
    <lineage>
        <taxon>Bacteria</taxon>
        <taxon>Pseudomonadati</taxon>
        <taxon>Thermodesulfobacteriota</taxon>
        <taxon>Desulfuromonadia</taxon>
        <taxon>Geobacterales</taxon>
        <taxon>Geobacteraceae</taxon>
        <taxon>Geobacter</taxon>
    </lineage>
</organism>
<evidence type="ECO:0000313" key="1">
    <source>
        <dbReference type="EMBL" id="AJE02536.1"/>
    </source>
</evidence>
<gene>
    <name evidence="1" type="ORF">GPICK_03345</name>
</gene>
<dbReference type="KEGG" id="gpi:GPICK_03345"/>
<protein>
    <submittedName>
        <fullName evidence="1">Uncharacterized protein</fullName>
    </submittedName>
</protein>
<name>A0A0B5BEP9_9BACT</name>
<dbReference type="STRING" id="345632.GPICK_03345"/>
<keyword evidence="2" id="KW-1185">Reference proteome</keyword>
<reference evidence="1 2" key="1">
    <citation type="journal article" date="2015" name="Genome Announc.">
        <title>Complete Genome of Geobacter pickeringii G13T, a Metal-Reducing Isolate from Sedimentary Kaolin Deposits.</title>
        <authorList>
            <person name="Badalamenti J.P."/>
            <person name="Bond D.R."/>
        </authorList>
    </citation>
    <scope>NUCLEOTIDE SEQUENCE [LARGE SCALE GENOMIC DNA]</scope>
    <source>
        <strain evidence="1 2">G13</strain>
    </source>
</reference>
<dbReference type="Proteomes" id="UP000057609">
    <property type="component" value="Chromosome"/>
</dbReference>
<dbReference type="EMBL" id="CP009788">
    <property type="protein sequence ID" value="AJE02536.1"/>
    <property type="molecule type" value="Genomic_DNA"/>
</dbReference>
<sequence length="136" mass="15528">MAPSRGSTFTTTVGVINRVHCNTPNLRTPTEPTGAACLTKRNIFMIKVANLTNSRNAVKKNHANFTRRKFHLRILAFLRHQLRKGPRAPCQLPTFSNLQFNVMNDGTKWYSTKRQRISRLNIGTRTGDYDITDLQI</sequence>
<dbReference type="AlphaFoldDB" id="A0A0B5BEP9"/>
<dbReference type="HOGENOM" id="CLU_1872475_0_0_7"/>